<dbReference type="PANTHER" id="PTHR30273">
    <property type="entry name" value="PERIPLASMIC SIGNAL SENSOR AND SIGMA FACTOR ACTIVATOR FECR-RELATED"/>
    <property type="match status" value="1"/>
</dbReference>
<evidence type="ECO:0000259" key="3">
    <source>
        <dbReference type="Pfam" id="PF16220"/>
    </source>
</evidence>
<keyword evidence="1" id="KW-0472">Membrane</keyword>
<dbReference type="AlphaFoldDB" id="A0A270B7F4"/>
<feature type="domain" description="FecR N-terminal" evidence="3">
    <location>
        <begin position="15"/>
        <end position="54"/>
    </location>
</feature>
<keyword evidence="1" id="KW-0812">Transmembrane</keyword>
<feature type="domain" description="FecR protein" evidence="2">
    <location>
        <begin position="125"/>
        <end position="215"/>
    </location>
</feature>
<reference evidence="4 5" key="1">
    <citation type="submission" date="2017-04" db="EMBL/GenBank/DDBJ databases">
        <title>Kefir bacterial isolates.</title>
        <authorList>
            <person name="Kim Y."/>
            <person name="Blasche S."/>
            <person name="Patil K.R."/>
        </authorList>
    </citation>
    <scope>NUCLEOTIDE SEQUENCE [LARGE SCALE GENOMIC DNA]</scope>
    <source>
        <strain evidence="4 5">KR-2</strain>
    </source>
</reference>
<dbReference type="OrthoDB" id="7339213at2"/>
<dbReference type="EMBL" id="NDFP01000016">
    <property type="protein sequence ID" value="PAL20952.1"/>
    <property type="molecule type" value="Genomic_DNA"/>
</dbReference>
<gene>
    <name evidence="4" type="ORF">B9K05_12205</name>
</gene>
<dbReference type="Pfam" id="PF16220">
    <property type="entry name" value="DUF4880"/>
    <property type="match status" value="1"/>
</dbReference>
<name>A0A270B7F4_9PROT</name>
<feature type="transmembrane region" description="Helical" evidence="1">
    <location>
        <begin position="95"/>
        <end position="113"/>
    </location>
</feature>
<evidence type="ECO:0000259" key="2">
    <source>
        <dbReference type="Pfam" id="PF04773"/>
    </source>
</evidence>
<evidence type="ECO:0008006" key="6">
    <source>
        <dbReference type="Google" id="ProtNLM"/>
    </source>
</evidence>
<dbReference type="InterPro" id="IPR032623">
    <property type="entry name" value="FecR_N"/>
</dbReference>
<dbReference type="InterPro" id="IPR012373">
    <property type="entry name" value="Ferrdict_sens_TM"/>
</dbReference>
<keyword evidence="1" id="KW-1133">Transmembrane helix</keyword>
<organism evidence="4 5">
    <name type="scientific">Acetobacter syzygii</name>
    <dbReference type="NCBI Taxonomy" id="146476"/>
    <lineage>
        <taxon>Bacteria</taxon>
        <taxon>Pseudomonadati</taxon>
        <taxon>Pseudomonadota</taxon>
        <taxon>Alphaproteobacteria</taxon>
        <taxon>Acetobacterales</taxon>
        <taxon>Acetobacteraceae</taxon>
        <taxon>Acetobacter</taxon>
    </lineage>
</organism>
<proteinExistence type="predicted"/>
<dbReference type="Gene3D" id="2.60.120.1440">
    <property type="match status" value="1"/>
</dbReference>
<dbReference type="Proteomes" id="UP000216033">
    <property type="component" value="Unassembled WGS sequence"/>
</dbReference>
<protein>
    <recommendedName>
        <fullName evidence="6">Histidine kinase</fullName>
    </recommendedName>
</protein>
<dbReference type="STRING" id="1231343.Absy_018_004"/>
<sequence length="327" mass="35095">MATPPDPTRARAEKDATNWLILLQEEPDDPSVQADFQAWRAASPVNDDVWRHTQKAMGIVAALPAGNTGNWQADHKVAAGATKHRFPVFQSRRRTLVAGVMALAACAALVVFLPDITLRLRADAMTGTAERVTLTLPDGGTITLAPSSAVTFGPGGDRRHVTLLAGEALFSVVHDEKRPFLVRAGAFETEDIGTLFDVSRQGEGLTVAVKAGQVRVRGGKLPPQGVDLSAGQMITADAATFHTTERPADQMSAWADGFVLANDEPLGCVIERLRPWLQTRVIITPSLARQPVSGAYSLADPDAALQAIAQARQANIRRLGPWMTVLY</sequence>
<dbReference type="PIRSF" id="PIRSF018266">
    <property type="entry name" value="FecR"/>
    <property type="match status" value="1"/>
</dbReference>
<comment type="caution">
    <text evidence="4">The sequence shown here is derived from an EMBL/GenBank/DDBJ whole genome shotgun (WGS) entry which is preliminary data.</text>
</comment>
<keyword evidence="5" id="KW-1185">Reference proteome</keyword>
<evidence type="ECO:0000256" key="1">
    <source>
        <dbReference type="SAM" id="Phobius"/>
    </source>
</evidence>
<dbReference type="Pfam" id="PF04773">
    <property type="entry name" value="FecR"/>
    <property type="match status" value="1"/>
</dbReference>
<dbReference type="GO" id="GO:0016989">
    <property type="term" value="F:sigma factor antagonist activity"/>
    <property type="evidence" value="ECO:0007669"/>
    <property type="project" value="TreeGrafter"/>
</dbReference>
<dbReference type="InterPro" id="IPR006860">
    <property type="entry name" value="FecR"/>
</dbReference>
<dbReference type="RefSeq" id="WP_095351883.1">
    <property type="nucleotide sequence ID" value="NZ_NDFO01000017.1"/>
</dbReference>
<evidence type="ECO:0000313" key="4">
    <source>
        <dbReference type="EMBL" id="PAL20952.1"/>
    </source>
</evidence>
<dbReference type="PANTHER" id="PTHR30273:SF2">
    <property type="entry name" value="PROTEIN FECR"/>
    <property type="match status" value="1"/>
</dbReference>
<accession>A0A270B7F4</accession>
<evidence type="ECO:0000313" key="5">
    <source>
        <dbReference type="Proteomes" id="UP000216033"/>
    </source>
</evidence>